<dbReference type="InterPro" id="IPR013094">
    <property type="entry name" value="AB_hydrolase_3"/>
</dbReference>
<name>A0A6N2RM39_9ACTO</name>
<reference evidence="3" key="1">
    <citation type="submission" date="2019-11" db="EMBL/GenBank/DDBJ databases">
        <authorList>
            <person name="Feng L."/>
        </authorList>
    </citation>
    <scope>NUCLEOTIDE SEQUENCE</scope>
    <source>
        <strain evidence="3">AodontolyticusLFYP35</strain>
    </source>
</reference>
<dbReference type="InterPro" id="IPR050300">
    <property type="entry name" value="GDXG_lipolytic_enzyme"/>
</dbReference>
<proteinExistence type="predicted"/>
<evidence type="ECO:0000313" key="3">
    <source>
        <dbReference type="EMBL" id="VYS81654.1"/>
    </source>
</evidence>
<dbReference type="PANTHER" id="PTHR48081">
    <property type="entry name" value="AB HYDROLASE SUPERFAMILY PROTEIN C4A8.06C"/>
    <property type="match status" value="1"/>
</dbReference>
<dbReference type="AlphaFoldDB" id="A0A6N2RM39"/>
<dbReference type="GO" id="GO:0106435">
    <property type="term" value="F:carboxylesterase activity"/>
    <property type="evidence" value="ECO:0007669"/>
    <property type="project" value="UniProtKB-EC"/>
</dbReference>
<protein>
    <submittedName>
        <fullName evidence="3">Carboxylesterase NlhH</fullName>
        <ecNumber evidence="3">3.1.1.1</ecNumber>
    </submittedName>
</protein>
<dbReference type="Pfam" id="PF07859">
    <property type="entry name" value="Abhydrolase_3"/>
    <property type="match status" value="1"/>
</dbReference>
<dbReference type="SUPFAM" id="SSF53474">
    <property type="entry name" value="alpha/beta-Hydrolases"/>
    <property type="match status" value="1"/>
</dbReference>
<dbReference type="EMBL" id="CACRSM010000002">
    <property type="protein sequence ID" value="VYS81654.1"/>
    <property type="molecule type" value="Genomic_DNA"/>
</dbReference>
<feature type="domain" description="Alpha/beta hydrolase fold-3" evidence="2">
    <location>
        <begin position="69"/>
        <end position="300"/>
    </location>
</feature>
<evidence type="ECO:0000256" key="1">
    <source>
        <dbReference type="ARBA" id="ARBA00022801"/>
    </source>
</evidence>
<keyword evidence="1 3" id="KW-0378">Hydrolase</keyword>
<gene>
    <name evidence="3" type="primary">nlhH</name>
    <name evidence="3" type="ORF">AOLFYP35_00413</name>
</gene>
<dbReference type="EC" id="3.1.1.1" evidence="3"/>
<dbReference type="PANTHER" id="PTHR48081:SF8">
    <property type="entry name" value="ALPHA_BETA HYDROLASE FOLD-3 DOMAIN-CONTAINING PROTEIN-RELATED"/>
    <property type="match status" value="1"/>
</dbReference>
<sequence length="324" mass="35170">MAESPFFLRPELLPVIEATPEQTTWNLPAMRAGGDALLENPHEVINRLEVAARGRSFIPDGLRDNAPILVSIHGGGYVAGRAAFDDAKNDELATHFGAIVVSPEYRLAPEFPFPIPVDDCISALVEALDRFGYERPIFVLGDSAGAGLAYSMVCRLYGLVSPVLQDEETMARYEQISSMIRGVVLLEPCIDPTLSTHSSSLFADGPIWTRRAAAGAWRHFFGLALATGEEGKESEIPDALLESAFPKPREHMRKIGFPPALVVVNPVDPLRDEGIALATGLVDSGCIAELHMFAGTFHGSLSVPDSVAWNEIRSLISRFMTENS</sequence>
<dbReference type="InterPro" id="IPR029058">
    <property type="entry name" value="AB_hydrolase_fold"/>
</dbReference>
<organism evidence="3">
    <name type="scientific">Schaalia odontolytica</name>
    <dbReference type="NCBI Taxonomy" id="1660"/>
    <lineage>
        <taxon>Bacteria</taxon>
        <taxon>Bacillati</taxon>
        <taxon>Actinomycetota</taxon>
        <taxon>Actinomycetes</taxon>
        <taxon>Actinomycetales</taxon>
        <taxon>Actinomycetaceae</taxon>
        <taxon>Schaalia</taxon>
    </lineage>
</organism>
<evidence type="ECO:0000259" key="2">
    <source>
        <dbReference type="Pfam" id="PF07859"/>
    </source>
</evidence>
<accession>A0A6N2RM39</accession>
<dbReference type="Gene3D" id="3.40.50.1820">
    <property type="entry name" value="alpha/beta hydrolase"/>
    <property type="match status" value="1"/>
</dbReference>